<dbReference type="InterPro" id="IPR013766">
    <property type="entry name" value="Thioredoxin_domain"/>
</dbReference>
<reference evidence="5 6" key="1">
    <citation type="submission" date="2023-03" db="EMBL/GenBank/DDBJ databases">
        <title>Novosphingobium cyanobacteriorum sp. nov., isolated from a eutrophic reservoir during the Microcystis bloom period.</title>
        <authorList>
            <person name="Kang M."/>
            <person name="Le V."/>
            <person name="Ko S.-R."/>
            <person name="Lee S.-A."/>
            <person name="Ahn C.-Y."/>
        </authorList>
    </citation>
    <scope>NUCLEOTIDE SEQUENCE [LARGE SCALE GENOMIC DNA]</scope>
    <source>
        <strain evidence="5 6">HBC54</strain>
    </source>
</reference>
<evidence type="ECO:0000259" key="4">
    <source>
        <dbReference type="PROSITE" id="PS51352"/>
    </source>
</evidence>
<dbReference type="CDD" id="cd02968">
    <property type="entry name" value="SCO"/>
    <property type="match status" value="1"/>
</dbReference>
<sequence length="208" mass="22594">MNRRAMHPYRTFKAFARAAALPALLALAACGQSGPSPQDAPLAGGAIGGDFTLVDKANKPVRYADFAGKYRVIYFGYTFCPDVCPLDVQNLMRGYHLFAKAHPDLAPQVQPLFVSIDPARDTPARVGEFAGNFGKELIGLTGTEQQAAAAAKAFAVFYQKREGSSPDAYLMDHSRAAYLMDREGRPIALLPVEKDGKSVAAELEKWIR</sequence>
<proteinExistence type="inferred from homology"/>
<dbReference type="InterPro" id="IPR036249">
    <property type="entry name" value="Thioredoxin-like_sf"/>
</dbReference>
<dbReference type="PROSITE" id="PS51352">
    <property type="entry name" value="THIOREDOXIN_2"/>
    <property type="match status" value="1"/>
</dbReference>
<accession>A0ABT6CL50</accession>
<keyword evidence="3" id="KW-0732">Signal</keyword>
<feature type="domain" description="Thioredoxin" evidence="4">
    <location>
        <begin position="42"/>
        <end position="208"/>
    </location>
</feature>
<dbReference type="PROSITE" id="PS51257">
    <property type="entry name" value="PROKAR_LIPOPROTEIN"/>
    <property type="match status" value="1"/>
</dbReference>
<gene>
    <name evidence="5" type="ORF">POM99_15015</name>
</gene>
<evidence type="ECO:0000313" key="6">
    <source>
        <dbReference type="Proteomes" id="UP001222770"/>
    </source>
</evidence>
<evidence type="ECO:0000256" key="1">
    <source>
        <dbReference type="ARBA" id="ARBA00010996"/>
    </source>
</evidence>
<dbReference type="InterPro" id="IPR003782">
    <property type="entry name" value="SCO1/SenC"/>
</dbReference>
<feature type="signal peptide" evidence="3">
    <location>
        <begin position="1"/>
        <end position="28"/>
    </location>
</feature>
<dbReference type="Proteomes" id="UP001222770">
    <property type="component" value="Unassembled WGS sequence"/>
</dbReference>
<protein>
    <submittedName>
        <fullName evidence="5">SCO family protein</fullName>
    </submittedName>
</protein>
<dbReference type="PANTHER" id="PTHR12151">
    <property type="entry name" value="ELECTRON TRANSPORT PROTIN SCO1/SENC FAMILY MEMBER"/>
    <property type="match status" value="1"/>
</dbReference>
<feature type="chain" id="PRO_5045526122" evidence="3">
    <location>
        <begin position="29"/>
        <end position="208"/>
    </location>
</feature>
<evidence type="ECO:0000313" key="5">
    <source>
        <dbReference type="EMBL" id="MDF8334516.1"/>
    </source>
</evidence>
<comment type="caution">
    <text evidence="5">The sequence shown here is derived from an EMBL/GenBank/DDBJ whole genome shotgun (WGS) entry which is preliminary data.</text>
</comment>
<dbReference type="SUPFAM" id="SSF52833">
    <property type="entry name" value="Thioredoxin-like"/>
    <property type="match status" value="1"/>
</dbReference>
<organism evidence="5 6">
    <name type="scientific">Novosphingobium cyanobacteriorum</name>
    <dbReference type="NCBI Taxonomy" id="3024215"/>
    <lineage>
        <taxon>Bacteria</taxon>
        <taxon>Pseudomonadati</taxon>
        <taxon>Pseudomonadota</taxon>
        <taxon>Alphaproteobacteria</taxon>
        <taxon>Sphingomonadales</taxon>
        <taxon>Sphingomonadaceae</taxon>
        <taxon>Novosphingobium</taxon>
    </lineage>
</organism>
<keyword evidence="2" id="KW-0186">Copper</keyword>
<evidence type="ECO:0000256" key="3">
    <source>
        <dbReference type="SAM" id="SignalP"/>
    </source>
</evidence>
<dbReference type="PANTHER" id="PTHR12151:SF25">
    <property type="entry name" value="LINALOOL DEHYDRATASE_ISOMERASE DOMAIN-CONTAINING PROTEIN"/>
    <property type="match status" value="1"/>
</dbReference>
<keyword evidence="6" id="KW-1185">Reference proteome</keyword>
<name>A0ABT6CL50_9SPHN</name>
<dbReference type="Gene3D" id="3.40.30.10">
    <property type="entry name" value="Glutaredoxin"/>
    <property type="match status" value="1"/>
</dbReference>
<dbReference type="RefSeq" id="WP_277279255.1">
    <property type="nucleotide sequence ID" value="NZ_JAROCY010000014.1"/>
</dbReference>
<comment type="similarity">
    <text evidence="1">Belongs to the SCO1/2 family.</text>
</comment>
<dbReference type="EMBL" id="JAROCY010000014">
    <property type="protein sequence ID" value="MDF8334516.1"/>
    <property type="molecule type" value="Genomic_DNA"/>
</dbReference>
<evidence type="ECO:0000256" key="2">
    <source>
        <dbReference type="ARBA" id="ARBA00023008"/>
    </source>
</evidence>
<dbReference type="Pfam" id="PF02630">
    <property type="entry name" value="SCO1-SenC"/>
    <property type="match status" value="1"/>
</dbReference>